<dbReference type="InterPro" id="IPR011704">
    <property type="entry name" value="ATPase_dyneun-rel_AAA"/>
</dbReference>
<evidence type="ECO:0000256" key="1">
    <source>
        <dbReference type="ARBA" id="ARBA00004556"/>
    </source>
</evidence>
<dbReference type="Gene3D" id="3.30.450.70">
    <property type="match status" value="1"/>
</dbReference>
<keyword evidence="3" id="KW-0813">Transport</keyword>
<dbReference type="GO" id="GO:0005524">
    <property type="term" value="F:ATP binding"/>
    <property type="evidence" value="ECO:0007669"/>
    <property type="project" value="InterPro"/>
</dbReference>
<comment type="similarity">
    <text evidence="2">Belongs to the TRAPP small subunits family. Sedlin subfamily.</text>
</comment>
<evidence type="ECO:0000259" key="5">
    <source>
        <dbReference type="PROSITE" id="PS50234"/>
    </source>
</evidence>
<evidence type="ECO:0000313" key="7">
    <source>
        <dbReference type="WBParaSite" id="ALUE_0000777901-mRNA-1"/>
    </source>
</evidence>
<dbReference type="GO" id="GO:0006888">
    <property type="term" value="P:endoplasmic reticulum to Golgi vesicle-mediated transport"/>
    <property type="evidence" value="ECO:0007669"/>
    <property type="project" value="InterPro"/>
</dbReference>
<dbReference type="InterPro" id="IPR002035">
    <property type="entry name" value="VWF_A"/>
</dbReference>
<feature type="domain" description="VWFA" evidence="5">
    <location>
        <begin position="1519"/>
        <end position="1701"/>
    </location>
</feature>
<dbReference type="InterPro" id="IPR011012">
    <property type="entry name" value="Longin-like_dom_sf"/>
</dbReference>
<dbReference type="SUPFAM" id="SSF52540">
    <property type="entry name" value="P-loop containing nucleoside triphosphate hydrolases"/>
    <property type="match status" value="2"/>
</dbReference>
<comment type="subcellular location">
    <subcellularLocation>
        <location evidence="1">Cytoplasm</location>
        <location evidence="1">Perinuclear region</location>
    </subcellularLocation>
</comment>
<dbReference type="GO" id="GO:0016887">
    <property type="term" value="F:ATP hydrolysis activity"/>
    <property type="evidence" value="ECO:0007669"/>
    <property type="project" value="InterPro"/>
</dbReference>
<dbReference type="SUPFAM" id="SSF53300">
    <property type="entry name" value="vWA-like"/>
    <property type="match status" value="1"/>
</dbReference>
<dbReference type="SMART" id="SM00327">
    <property type="entry name" value="VWA"/>
    <property type="match status" value="1"/>
</dbReference>
<keyword evidence="4" id="KW-0175">Coiled coil</keyword>
<keyword evidence="3" id="KW-0931">ER-Golgi transport</keyword>
<reference evidence="7" key="1">
    <citation type="submission" date="2023-03" db="UniProtKB">
        <authorList>
            <consortium name="WormBaseParasite"/>
        </authorList>
    </citation>
    <scope>IDENTIFICATION</scope>
</reference>
<proteinExistence type="inferred from homology"/>
<dbReference type="PANTHER" id="PTHR21610:SF9">
    <property type="entry name" value="VON WILLEBRAND FACTOR A DOMAIN-CONTAINING PROTEIN 8"/>
    <property type="match status" value="1"/>
</dbReference>
<dbReference type="Proteomes" id="UP000036681">
    <property type="component" value="Unplaced"/>
</dbReference>
<name>A0A9J2PEJ6_ASCLU</name>
<dbReference type="InterPro" id="IPR039891">
    <property type="entry name" value="VWA8"/>
</dbReference>
<sequence length="1833" mass="206263">MQLDDGRFLIPAHKYDALVQEMGEEAIREKKLERVSEDFLVIALGLPVPPFKGHSLDPPLRSRSHFISNILVPCTNFLGSHNLIATSIPDRQSAETGEDMGKDFHKTNLNPSRSAEDIFKMGYPYETVLRSGTQIPVIKEFLKKFSIKNERPNPVTVTMEEHSAANDNVTVKWGREQLSFRAPRGTRGEEPKGPLWKPYVSNREHDRLLAEMAMSHAVGDFCVLGPKGCGKTTVVEQFAHRMGYLVSTMTLYQDMNSRELLQERRMLPNGDTVWEDSVLVDCAKKGRLCILDGIERIHWSALEVLAPLIHHRQIDLFDGSRLLDSERFHLVAKSAGLSKEQLEKKFVLAPLIHHRQIDLFDGSRLLDSERFHLVAKSAGLSKEQLEKKGVFEIHPSFRIIAVGDSENESRWLNEQVLSLFTFHTMKALSVDAQCRVIGSLVPNEDATQTRNVVTFVESLRNSPDAGLRGVAQSLSLRKLVHLVQRSAAHHDEDICSGISRAALSRFLPVLTHNSFEKALQAANIARAKTASFSSPSPSEGGAQSNIVRIGSSVVRRNETSDRTMVPDVLFYDNAQHIAVMSDMARDMELGSHLLLIGNQGVGKNKVTDRFLHLINRPRQYLQLHRDTTVQSLTVHSTVVDGRLILEDSPLVRAAREGNVLVVDEADKAPLHVVAVLKSLLDIGVMRLADGRIIEPTDTSRGDRSIPLHPDFRIIMLANRPGFPFLGNDLFSILGDLFSVHTVDNPSRESELNMLKQYAPSDLFSVHTVDNPSRESELNMLKQYAPSRFLIFCIASDVDNDILTKLCAVFDELRSMADDALLPYPYSTRELVNIAKHLEKYPADGITLAVRNVFDFDDYSRVDRPYEKVYLAISQAIPPMSCIGEWAIRNNVVPDNLPIKRFPLQADVCVDRPYEKVYLAISQAIPPMSCIGEWAIRNNVVPDNLPIKRFPLQADYSGRLSITEVPLQREHMRSTYFSEQEHFSQIEIGEVNICSAVASSGKTIAIAGLNPPSIYVLDSADSTSAKEIDVSFIFPAVRGYYRPRITLRFLSDTRLLLHEEMSNILLEVDLGSGRLSKLPLDATSVVSSVVSKMSPFTVSVSEKFWRFNPDSLVFFERKGRKIKLIDGDAKFVANVALPEGKSIENILSVNPSKHLLELHNEYAYLFYLKRIQLDIPAANFAGFLEVVDPASESVRYIPVPCARGAFHIASDYAPLNRYLFRLYVLKPKNFVATIGMNIHRNLIVNTNIPAANFAGFLEVVDPASESVRYIPVPCARQRNFFPSWIATVAPAGFSIAQHGDDSILTCDITGGLRKWQITQDSIASAFGAWKKMFADQSESLRLEYEKDDFDINKLGDPKIGKFDPDNTPHVGGSTWAGGTGGYNTAGLGGVGGPFRLDAGHNVHQLPQSAKDAVPEHILKKAREIAMSEYKKRLHAIEMSEHDAKTYNELYARIEKQSRTLRTVIDSLEAKEKERQWVRHQTTGDLDDAKLVEGVTGEKTIYRRRIDKEPDPGTEQKKPKRIRFCFDVSGSMYRFNGYDHRLQRSLETALLVMESLHGKQSKIRYDIIGHSGESEEAPFVKVDRSPTNENSRLKVLKKMVLHSQFCMSGDSTLESMKLSIREVAKEDADERFVVSVSDANFDRYGIRPSEIMRCMDSGENVNVFLILIGSLGQQAERLQAALPPGRVFVCADTTQMPQIMQNIFSSALLKSVCSEHEDVMTQGREYYFVIVGHNDQPIFEMEFPPCDPKKKREPDTRHLNQFIAHAALDIIDEQIITNSQMYLKMIDKFNEWYVSAFVTASRMRFVMLHCQKNDEGIRLFFQVTLNFVSYVWLAS</sequence>
<protein>
    <submittedName>
        <fullName evidence="7">VWFA domain-containing protein</fullName>
    </submittedName>
</protein>
<evidence type="ECO:0000313" key="6">
    <source>
        <dbReference type="Proteomes" id="UP000036681"/>
    </source>
</evidence>
<dbReference type="PROSITE" id="PS50234">
    <property type="entry name" value="VWFA"/>
    <property type="match status" value="1"/>
</dbReference>
<feature type="coiled-coil region" evidence="4">
    <location>
        <begin position="1435"/>
        <end position="1469"/>
    </location>
</feature>
<evidence type="ECO:0000256" key="2">
    <source>
        <dbReference type="ARBA" id="ARBA00006626"/>
    </source>
</evidence>
<evidence type="ECO:0000256" key="4">
    <source>
        <dbReference type="SAM" id="Coils"/>
    </source>
</evidence>
<accession>A0A9J2PEJ6</accession>
<evidence type="ECO:0000256" key="3">
    <source>
        <dbReference type="ARBA" id="ARBA00022892"/>
    </source>
</evidence>
<dbReference type="SUPFAM" id="SSF64356">
    <property type="entry name" value="SNARE-like"/>
    <property type="match status" value="1"/>
</dbReference>
<dbReference type="Gene3D" id="3.40.50.410">
    <property type="entry name" value="von Willebrand factor, type A domain"/>
    <property type="match status" value="1"/>
</dbReference>
<dbReference type="CDD" id="cd14825">
    <property type="entry name" value="TRAPPC2_sedlin"/>
    <property type="match status" value="1"/>
</dbReference>
<dbReference type="WBParaSite" id="ALUE_0000777901-mRNA-1">
    <property type="protein sequence ID" value="ALUE_0000777901-mRNA-1"/>
    <property type="gene ID" value="ALUE_0000777901"/>
</dbReference>
<dbReference type="GO" id="GO:0048471">
    <property type="term" value="C:perinuclear region of cytoplasm"/>
    <property type="evidence" value="ECO:0007669"/>
    <property type="project" value="UniProtKB-SubCell"/>
</dbReference>
<dbReference type="InterPro" id="IPR036465">
    <property type="entry name" value="vWFA_dom_sf"/>
</dbReference>
<keyword evidence="6" id="KW-1185">Reference proteome</keyword>
<dbReference type="Pfam" id="PF07728">
    <property type="entry name" value="AAA_5"/>
    <property type="match status" value="2"/>
</dbReference>
<dbReference type="InterPro" id="IPR027417">
    <property type="entry name" value="P-loop_NTPase"/>
</dbReference>
<dbReference type="Pfam" id="PF04628">
    <property type="entry name" value="Sedlin_N"/>
    <property type="match status" value="1"/>
</dbReference>
<dbReference type="PANTHER" id="PTHR21610">
    <property type="entry name" value="VON WILLEBRAND FACTOR A DOMAIN-CONTAINING PROTEIN 8"/>
    <property type="match status" value="1"/>
</dbReference>
<dbReference type="InterPro" id="IPR006722">
    <property type="entry name" value="Sedlin"/>
</dbReference>
<dbReference type="Gene3D" id="3.40.50.300">
    <property type="entry name" value="P-loop containing nucleotide triphosphate hydrolases"/>
    <property type="match status" value="2"/>
</dbReference>
<organism evidence="6 7">
    <name type="scientific">Ascaris lumbricoides</name>
    <name type="common">Giant roundworm</name>
    <dbReference type="NCBI Taxonomy" id="6252"/>
    <lineage>
        <taxon>Eukaryota</taxon>
        <taxon>Metazoa</taxon>
        <taxon>Ecdysozoa</taxon>
        <taxon>Nematoda</taxon>
        <taxon>Chromadorea</taxon>
        <taxon>Rhabditida</taxon>
        <taxon>Spirurina</taxon>
        <taxon>Ascaridomorpha</taxon>
        <taxon>Ascaridoidea</taxon>
        <taxon>Ascarididae</taxon>
        <taxon>Ascaris</taxon>
    </lineage>
</organism>